<dbReference type="EMBL" id="BTRK01000006">
    <property type="protein sequence ID" value="GMR61767.1"/>
    <property type="molecule type" value="Genomic_DNA"/>
</dbReference>
<dbReference type="Pfam" id="PF14936">
    <property type="entry name" value="p53-inducible11"/>
    <property type="match status" value="1"/>
</dbReference>
<name>A0AAN5ID02_9BILA</name>
<comment type="caution">
    <text evidence="10">The sequence shown here is derived from an EMBL/GenBank/DDBJ whole genome shotgun (WGS) entry which is preliminary data.</text>
</comment>
<keyword evidence="4 9" id="KW-0812">Transmembrane</keyword>
<accession>A0AAN5ID02</accession>
<gene>
    <name evidence="10" type="ORF">PMAYCL1PPCAC_31962</name>
</gene>
<protein>
    <recommendedName>
        <fullName evidence="2">Tumor protein p53-inducible protein 11</fullName>
    </recommendedName>
    <alternativeName>
        <fullName evidence="7">p53-induced gene 11 protein</fullName>
    </alternativeName>
</protein>
<evidence type="ECO:0000256" key="2">
    <source>
        <dbReference type="ARBA" id="ARBA00019449"/>
    </source>
</evidence>
<evidence type="ECO:0000256" key="4">
    <source>
        <dbReference type="ARBA" id="ARBA00022692"/>
    </source>
</evidence>
<evidence type="ECO:0000256" key="8">
    <source>
        <dbReference type="SAM" id="MobiDB-lite"/>
    </source>
</evidence>
<evidence type="ECO:0000256" key="9">
    <source>
        <dbReference type="SAM" id="Phobius"/>
    </source>
</evidence>
<feature type="compositionally biased region" description="Low complexity" evidence="8">
    <location>
        <begin position="254"/>
        <end position="265"/>
    </location>
</feature>
<reference evidence="11" key="1">
    <citation type="submission" date="2022-10" db="EMBL/GenBank/DDBJ databases">
        <title>Genome assembly of Pristionchus species.</title>
        <authorList>
            <person name="Yoshida K."/>
            <person name="Sommer R.J."/>
        </authorList>
    </citation>
    <scope>NUCLEOTIDE SEQUENCE [LARGE SCALE GENOMIC DNA]</scope>
    <source>
        <strain evidence="11">RS5460</strain>
    </source>
</reference>
<dbReference type="Proteomes" id="UP001328107">
    <property type="component" value="Unassembled WGS sequence"/>
</dbReference>
<comment type="subcellular location">
    <subcellularLocation>
        <location evidence="1">Membrane</location>
        <topology evidence="1">Multi-pass membrane protein</topology>
    </subcellularLocation>
</comment>
<evidence type="ECO:0000256" key="6">
    <source>
        <dbReference type="ARBA" id="ARBA00023136"/>
    </source>
</evidence>
<dbReference type="PANTHER" id="PTHR31584">
    <property type="entry name" value="TUMOR PROTEIN P53-INDUCIBLE PROTEIN 11"/>
    <property type="match status" value="1"/>
</dbReference>
<feature type="non-terminal residue" evidence="10">
    <location>
        <position position="1"/>
    </location>
</feature>
<dbReference type="InterPro" id="IPR028266">
    <property type="entry name" value="TP53I11"/>
</dbReference>
<organism evidence="10 11">
    <name type="scientific">Pristionchus mayeri</name>
    <dbReference type="NCBI Taxonomy" id="1317129"/>
    <lineage>
        <taxon>Eukaryota</taxon>
        <taxon>Metazoa</taxon>
        <taxon>Ecdysozoa</taxon>
        <taxon>Nematoda</taxon>
        <taxon>Chromadorea</taxon>
        <taxon>Rhabditida</taxon>
        <taxon>Rhabditina</taxon>
        <taxon>Diplogasteromorpha</taxon>
        <taxon>Diplogasteroidea</taxon>
        <taxon>Neodiplogasteridae</taxon>
        <taxon>Pristionchus</taxon>
    </lineage>
</organism>
<feature type="region of interest" description="Disordered" evidence="8">
    <location>
        <begin position="248"/>
        <end position="271"/>
    </location>
</feature>
<dbReference type="PANTHER" id="PTHR31584:SF1">
    <property type="entry name" value="TUMOR PROTEIN P53-INDUCIBLE PROTEIN 11"/>
    <property type="match status" value="1"/>
</dbReference>
<feature type="transmembrane region" description="Helical" evidence="9">
    <location>
        <begin position="177"/>
        <end position="196"/>
    </location>
</feature>
<dbReference type="AlphaFoldDB" id="A0AAN5ID02"/>
<evidence type="ECO:0000313" key="11">
    <source>
        <dbReference type="Proteomes" id="UP001328107"/>
    </source>
</evidence>
<sequence>RLPPTGSTSLHSIALHSFLRRECYHGNLEGTMHFADESTQTSAPKCHLKVKISEERKESASDLQSRLKTRKLLGVGESNGTVYKSKISQLLGINESLCQSFPRGLFYWETANTLYFFFSGFLCVLLPRLGALIDIGVSSSSPEFSAAIRFYGLSVLSFAAILRCIQSKTENREDVAVILLILSFLTLGQLLVFFFINGLSSFFHLFIRIVLLGGHMSYHFCLDPDVRILRAFSHAVTDLFDRLSCSLPSPPPSTMSTSSSPTTISADDKDK</sequence>
<dbReference type="GO" id="GO:0016020">
    <property type="term" value="C:membrane"/>
    <property type="evidence" value="ECO:0007669"/>
    <property type="project" value="UniProtKB-SubCell"/>
</dbReference>
<evidence type="ECO:0000256" key="3">
    <source>
        <dbReference type="ARBA" id="ARBA00022553"/>
    </source>
</evidence>
<evidence type="ECO:0000256" key="1">
    <source>
        <dbReference type="ARBA" id="ARBA00004141"/>
    </source>
</evidence>
<feature type="transmembrane region" description="Helical" evidence="9">
    <location>
        <begin position="145"/>
        <end position="165"/>
    </location>
</feature>
<keyword evidence="3" id="KW-0597">Phosphoprotein</keyword>
<proteinExistence type="predicted"/>
<feature type="transmembrane region" description="Helical" evidence="9">
    <location>
        <begin position="113"/>
        <end position="133"/>
    </location>
</feature>
<evidence type="ECO:0000256" key="5">
    <source>
        <dbReference type="ARBA" id="ARBA00022989"/>
    </source>
</evidence>
<keyword evidence="6 9" id="KW-0472">Membrane</keyword>
<keyword evidence="5 9" id="KW-1133">Transmembrane helix</keyword>
<evidence type="ECO:0000256" key="7">
    <source>
        <dbReference type="ARBA" id="ARBA00032100"/>
    </source>
</evidence>
<keyword evidence="11" id="KW-1185">Reference proteome</keyword>
<evidence type="ECO:0000313" key="10">
    <source>
        <dbReference type="EMBL" id="GMR61767.1"/>
    </source>
</evidence>